<feature type="domain" description="Carbohydrate kinase FGGY C-terminal" evidence="5">
    <location>
        <begin position="306"/>
        <end position="455"/>
    </location>
</feature>
<sequence>MKAPKTRKIPTMSVPLDESRGPYVLAMDVGSTASRGGLYDASGRPVKRSKQRISHEFESGNDGNSTIDADQIAAECREIVDGLVAFAQDNGLQIKGVAFDSFASSFLLVDDDGNALTQCATYADSRSAKYVSKLRELVDEQAYHQRTGVRIHGSYHPAKLLWAQEEWPDRWEKARWVMTIGEYVYLKLAGVMGLAVSTGAWCGIVNARTGELDTEILEACNVDPEMIAPLHFPDEPAYPTGTDWSALDGVPWFHGIPDGWPSNVGPGAVDEHTIAVAAATSGAMRVLLPEVPDVIPSGLWCYRVTRDQAILGGALNDVGRAVTWMEKVLTPIDAEDLDDVLRGDTSEYAPVVLPFFSGERATGWAADASASFVGISDDTSAMDLWRGLIEGLAISYERVYEQLDIAGAQPERIIASGRVTTEHQGWLAVLADALECDVIPLAMKRATLRGTAIIALDVINPGGERAVPPFGEPLKPVAEHLEYFTRLRERFDKLYGYLVE</sequence>
<protein>
    <submittedName>
        <fullName evidence="6">Gluconokinase</fullName>
    </submittedName>
</protein>
<organism evidence="6 7">
    <name type="scientific">Corynebacterium cystitidis DSM 20524</name>
    <dbReference type="NCBI Taxonomy" id="1121357"/>
    <lineage>
        <taxon>Bacteria</taxon>
        <taxon>Bacillati</taxon>
        <taxon>Actinomycetota</taxon>
        <taxon>Actinomycetes</taxon>
        <taxon>Mycobacteriales</taxon>
        <taxon>Corynebacteriaceae</taxon>
        <taxon>Corynebacterium</taxon>
    </lineage>
</organism>
<keyword evidence="2" id="KW-0808">Transferase</keyword>
<dbReference type="EMBL" id="FOGQ01000009">
    <property type="protein sequence ID" value="SES14258.1"/>
    <property type="molecule type" value="Genomic_DNA"/>
</dbReference>
<dbReference type="AlphaFoldDB" id="A0A1H9UY39"/>
<accession>A0A1H9UY39</accession>
<dbReference type="InterPro" id="IPR018485">
    <property type="entry name" value="FGGY_C"/>
</dbReference>
<dbReference type="PANTHER" id="PTHR43095:SF2">
    <property type="entry name" value="GLUCONOKINASE"/>
    <property type="match status" value="1"/>
</dbReference>
<evidence type="ECO:0000256" key="3">
    <source>
        <dbReference type="ARBA" id="ARBA00022777"/>
    </source>
</evidence>
<comment type="similarity">
    <text evidence="1">Belongs to the FGGY kinase family.</text>
</comment>
<gene>
    <name evidence="6" type="ORF">SAMN05661109_01988</name>
</gene>
<evidence type="ECO:0000313" key="7">
    <source>
        <dbReference type="Proteomes" id="UP000198929"/>
    </source>
</evidence>
<dbReference type="Pfam" id="PF00370">
    <property type="entry name" value="FGGY_N"/>
    <property type="match status" value="1"/>
</dbReference>
<evidence type="ECO:0000256" key="1">
    <source>
        <dbReference type="ARBA" id="ARBA00009156"/>
    </source>
</evidence>
<keyword evidence="3 6" id="KW-0418">Kinase</keyword>
<dbReference type="RefSeq" id="WP_092259720.1">
    <property type="nucleotide sequence ID" value="NZ_CP047199.1"/>
</dbReference>
<dbReference type="InterPro" id="IPR050406">
    <property type="entry name" value="FGGY_Carb_Kinase"/>
</dbReference>
<dbReference type="PIRSF" id="PIRSF000538">
    <property type="entry name" value="GlpK"/>
    <property type="match status" value="1"/>
</dbReference>
<dbReference type="GO" id="GO:0005975">
    <property type="term" value="P:carbohydrate metabolic process"/>
    <property type="evidence" value="ECO:0007669"/>
    <property type="project" value="InterPro"/>
</dbReference>
<name>A0A1H9UY39_9CORY</name>
<dbReference type="PANTHER" id="PTHR43095">
    <property type="entry name" value="SUGAR KINASE"/>
    <property type="match status" value="1"/>
</dbReference>
<dbReference type="Proteomes" id="UP000198929">
    <property type="component" value="Unassembled WGS sequence"/>
</dbReference>
<dbReference type="STRING" id="1121357.SAMN05661109_01988"/>
<evidence type="ECO:0000259" key="5">
    <source>
        <dbReference type="Pfam" id="PF02782"/>
    </source>
</evidence>
<reference evidence="7" key="1">
    <citation type="submission" date="2016-10" db="EMBL/GenBank/DDBJ databases">
        <authorList>
            <person name="Varghese N."/>
            <person name="Submissions S."/>
        </authorList>
    </citation>
    <scope>NUCLEOTIDE SEQUENCE [LARGE SCALE GENOMIC DNA]</scope>
    <source>
        <strain evidence="7">DSM 20524</strain>
    </source>
</reference>
<dbReference type="InterPro" id="IPR018484">
    <property type="entry name" value="FGGY_N"/>
</dbReference>
<feature type="domain" description="Carbohydrate kinase FGGY N-terminal" evidence="4">
    <location>
        <begin position="23"/>
        <end position="230"/>
    </location>
</feature>
<dbReference type="GO" id="GO:0016301">
    <property type="term" value="F:kinase activity"/>
    <property type="evidence" value="ECO:0007669"/>
    <property type="project" value="UniProtKB-KW"/>
</dbReference>
<proteinExistence type="inferred from homology"/>
<keyword evidence="7" id="KW-1185">Reference proteome</keyword>
<dbReference type="Gene3D" id="3.30.420.40">
    <property type="match status" value="2"/>
</dbReference>
<dbReference type="InterPro" id="IPR000577">
    <property type="entry name" value="Carb_kinase_FGGY"/>
</dbReference>
<evidence type="ECO:0000313" key="6">
    <source>
        <dbReference type="EMBL" id="SES14258.1"/>
    </source>
</evidence>
<dbReference type="Pfam" id="PF02782">
    <property type="entry name" value="FGGY_C"/>
    <property type="match status" value="1"/>
</dbReference>
<dbReference type="SUPFAM" id="SSF53067">
    <property type="entry name" value="Actin-like ATPase domain"/>
    <property type="match status" value="2"/>
</dbReference>
<evidence type="ECO:0000259" key="4">
    <source>
        <dbReference type="Pfam" id="PF00370"/>
    </source>
</evidence>
<evidence type="ECO:0000256" key="2">
    <source>
        <dbReference type="ARBA" id="ARBA00022679"/>
    </source>
</evidence>
<dbReference type="InterPro" id="IPR043129">
    <property type="entry name" value="ATPase_NBD"/>
</dbReference>